<dbReference type="AlphaFoldDB" id="A0A0F9M342"/>
<name>A0A0F9M342_9ZZZZ</name>
<gene>
    <name evidence="2" type="ORF">LCGC14_1124570</name>
</gene>
<organism evidence="2">
    <name type="scientific">marine sediment metagenome</name>
    <dbReference type="NCBI Taxonomy" id="412755"/>
    <lineage>
        <taxon>unclassified sequences</taxon>
        <taxon>metagenomes</taxon>
        <taxon>ecological metagenomes</taxon>
    </lineage>
</organism>
<comment type="caution">
    <text evidence="2">The sequence shown here is derived from an EMBL/GenBank/DDBJ whole genome shotgun (WGS) entry which is preliminary data.</text>
</comment>
<evidence type="ECO:0000256" key="1">
    <source>
        <dbReference type="SAM" id="MobiDB-lite"/>
    </source>
</evidence>
<feature type="compositionally biased region" description="Basic residues" evidence="1">
    <location>
        <begin position="267"/>
        <end position="336"/>
    </location>
</feature>
<accession>A0A0F9M342</accession>
<feature type="region of interest" description="Disordered" evidence="1">
    <location>
        <begin position="267"/>
        <end position="340"/>
    </location>
</feature>
<reference evidence="2" key="1">
    <citation type="journal article" date="2015" name="Nature">
        <title>Complex archaea that bridge the gap between prokaryotes and eukaryotes.</title>
        <authorList>
            <person name="Spang A."/>
            <person name="Saw J.H."/>
            <person name="Jorgensen S.L."/>
            <person name="Zaremba-Niedzwiedzka K."/>
            <person name="Martijn J."/>
            <person name="Lind A.E."/>
            <person name="van Eijk R."/>
            <person name="Schleper C."/>
            <person name="Guy L."/>
            <person name="Ettema T.J."/>
        </authorList>
    </citation>
    <scope>NUCLEOTIDE SEQUENCE</scope>
</reference>
<proteinExistence type="predicted"/>
<dbReference type="EMBL" id="LAZR01005228">
    <property type="protein sequence ID" value="KKN01760.1"/>
    <property type="molecule type" value="Genomic_DNA"/>
</dbReference>
<sequence length="386" mass="45414">MLEISEAELIHSLNYKSEMLFNVIDTYDNQVYPIKKKDPEKFNEIMAQVYKNTNKSKISGKRLDNWIENFPNMVDRKIQAEKTKLKKKLKAPKRVKKGKEIYITSPLRNQNILNKMEKMGYYSINAKGKTERMKAGLKDDEIIADLVEEISDPYGGDHDMVEINYDDQFKSHIEEYKDRYKYVYAVEDSEPKKKEKKDVLIRKDIISIPKKPKKEVELKEKRSVKITPLKKPIKEKIKLFSSIILSDNPIKITPAEKLEYVVKKKPAKKKPIPKKRKPSIIKKKPTKKPIMKKKPIKKAPIKKKKPVVKKKPIPKKKPVKKPPVKKKPIVKKKPTKKPPIVKTLRVKKRHTPITGRWTARNRIIRGKKRKVKVRRWKGKNQIRIIK</sequence>
<protein>
    <submittedName>
        <fullName evidence="2">Uncharacterized protein</fullName>
    </submittedName>
</protein>
<evidence type="ECO:0000313" key="2">
    <source>
        <dbReference type="EMBL" id="KKN01760.1"/>
    </source>
</evidence>